<reference evidence="2 3" key="1">
    <citation type="submission" date="2019-04" db="EMBL/GenBank/DDBJ databases">
        <title>Herbidospora sp. NEAU-GS14.nov., a novel actinomycete isolated from soil.</title>
        <authorList>
            <person name="Han L."/>
        </authorList>
    </citation>
    <scope>NUCLEOTIDE SEQUENCE [LARGE SCALE GENOMIC DNA]</scope>
    <source>
        <strain evidence="2 3">NEAU-GS14</strain>
    </source>
</reference>
<evidence type="ECO:0000313" key="2">
    <source>
        <dbReference type="EMBL" id="TKK86961.1"/>
    </source>
</evidence>
<evidence type="ECO:0000313" key="3">
    <source>
        <dbReference type="Proteomes" id="UP000308705"/>
    </source>
</evidence>
<feature type="region of interest" description="Disordered" evidence="1">
    <location>
        <begin position="1"/>
        <end position="37"/>
    </location>
</feature>
<dbReference type="Proteomes" id="UP000308705">
    <property type="component" value="Unassembled WGS sequence"/>
</dbReference>
<dbReference type="EMBL" id="SZQA01000018">
    <property type="protein sequence ID" value="TKK86961.1"/>
    <property type="molecule type" value="Genomic_DNA"/>
</dbReference>
<accession>A0A4U3MD39</accession>
<comment type="caution">
    <text evidence="2">The sequence shown here is derived from an EMBL/GenBank/DDBJ whole genome shotgun (WGS) entry which is preliminary data.</text>
</comment>
<dbReference type="RefSeq" id="WP_137248488.1">
    <property type="nucleotide sequence ID" value="NZ_SZQA01000018.1"/>
</dbReference>
<proteinExistence type="predicted"/>
<keyword evidence="3" id="KW-1185">Reference proteome</keyword>
<gene>
    <name evidence="2" type="ORF">FDA94_19415</name>
</gene>
<name>A0A4U3MD39_9ACTN</name>
<dbReference type="AlphaFoldDB" id="A0A4U3MD39"/>
<evidence type="ECO:0000256" key="1">
    <source>
        <dbReference type="SAM" id="MobiDB-lite"/>
    </source>
</evidence>
<feature type="compositionally biased region" description="Basic residues" evidence="1">
    <location>
        <begin position="1"/>
        <end position="10"/>
    </location>
</feature>
<protein>
    <submittedName>
        <fullName evidence="2">Uncharacterized protein</fullName>
    </submittedName>
</protein>
<organism evidence="2 3">
    <name type="scientific">Herbidospora galbida</name>
    <dbReference type="NCBI Taxonomy" id="2575442"/>
    <lineage>
        <taxon>Bacteria</taxon>
        <taxon>Bacillati</taxon>
        <taxon>Actinomycetota</taxon>
        <taxon>Actinomycetes</taxon>
        <taxon>Streptosporangiales</taxon>
        <taxon>Streptosporangiaceae</taxon>
        <taxon>Herbidospora</taxon>
    </lineage>
</organism>
<dbReference type="OrthoDB" id="3543013at2"/>
<sequence length="87" mass="8973">MTLANRHRVRVTSPGTPARDRRDTAGTTNLAGDDRSRVTSLTGVPGMAHEFAPALPPGPVANAARQVVVAVTDGSWQVEPSGGVNDG</sequence>